<evidence type="ECO:0000256" key="1">
    <source>
        <dbReference type="SAM" id="Phobius"/>
    </source>
</evidence>
<evidence type="ECO:0000313" key="2">
    <source>
        <dbReference type="EMBL" id="SDU20418.1"/>
    </source>
</evidence>
<gene>
    <name evidence="2" type="ORF">SAMN05216210_2391</name>
</gene>
<dbReference type="AlphaFoldDB" id="A0A1H2GLZ1"/>
<keyword evidence="1" id="KW-1133">Transmembrane helix</keyword>
<dbReference type="Proteomes" id="UP000243924">
    <property type="component" value="Chromosome I"/>
</dbReference>
<protein>
    <submittedName>
        <fullName evidence="2">Type IV pilus assembly protein PilE</fullName>
    </submittedName>
</protein>
<dbReference type="EMBL" id="LT629787">
    <property type="protein sequence ID" value="SDU20418.1"/>
    <property type="molecule type" value="Genomic_DNA"/>
</dbReference>
<dbReference type="RefSeq" id="WP_092387200.1">
    <property type="nucleotide sequence ID" value="NZ_LT629787.1"/>
</dbReference>
<dbReference type="STRING" id="1434072.SAMN05216210_2391"/>
<organism evidence="2 3">
    <name type="scientific">Halopseudomonas salegens</name>
    <dbReference type="NCBI Taxonomy" id="1434072"/>
    <lineage>
        <taxon>Bacteria</taxon>
        <taxon>Pseudomonadati</taxon>
        <taxon>Pseudomonadota</taxon>
        <taxon>Gammaproteobacteria</taxon>
        <taxon>Pseudomonadales</taxon>
        <taxon>Pseudomonadaceae</taxon>
        <taxon>Halopseudomonas</taxon>
    </lineage>
</organism>
<dbReference type="Gene3D" id="3.30.700.10">
    <property type="entry name" value="Glycoprotein, Type 4 Pilin"/>
    <property type="match status" value="1"/>
</dbReference>
<keyword evidence="1" id="KW-0472">Membrane</keyword>
<dbReference type="InterPro" id="IPR045584">
    <property type="entry name" value="Pilin-like"/>
</dbReference>
<proteinExistence type="predicted"/>
<reference evidence="3" key="1">
    <citation type="submission" date="2016-10" db="EMBL/GenBank/DDBJ databases">
        <authorList>
            <person name="Varghese N."/>
            <person name="Submissions S."/>
        </authorList>
    </citation>
    <scope>NUCLEOTIDE SEQUENCE [LARGE SCALE GENOMIC DNA]</scope>
    <source>
        <strain evidence="3">CECT 8338</strain>
    </source>
</reference>
<accession>A0A1H2GLZ1</accession>
<dbReference type="Pfam" id="PF16732">
    <property type="entry name" value="ComP_DUS"/>
    <property type="match status" value="1"/>
</dbReference>
<keyword evidence="3" id="KW-1185">Reference proteome</keyword>
<name>A0A1H2GLZ1_9GAMM</name>
<sequence>MIRWQQSGFTLIEVMVVVAIVGILAAVAYPAYTEQVKKTRRAEVSSVLLENAHMLERHYTRNGSYEGGQVHGLMTQSPTSGSAVYSITVTRTEDTYLLEAVAVIGGVMEGDTCATYSLDQLGQRTPVNTRCWRR</sequence>
<dbReference type="GO" id="GO:0043683">
    <property type="term" value="P:type IV pilus assembly"/>
    <property type="evidence" value="ECO:0007669"/>
    <property type="project" value="InterPro"/>
</dbReference>
<keyword evidence="1" id="KW-0812">Transmembrane</keyword>
<dbReference type="PROSITE" id="PS00409">
    <property type="entry name" value="PROKAR_NTER_METHYL"/>
    <property type="match status" value="1"/>
</dbReference>
<feature type="transmembrane region" description="Helical" evidence="1">
    <location>
        <begin position="12"/>
        <end position="32"/>
    </location>
</feature>
<dbReference type="PANTHER" id="PTHR30093">
    <property type="entry name" value="GENERAL SECRETION PATHWAY PROTEIN G"/>
    <property type="match status" value="1"/>
</dbReference>
<dbReference type="SUPFAM" id="SSF54523">
    <property type="entry name" value="Pili subunits"/>
    <property type="match status" value="1"/>
</dbReference>
<dbReference type="Pfam" id="PF07963">
    <property type="entry name" value="N_methyl"/>
    <property type="match status" value="1"/>
</dbReference>
<dbReference type="InterPro" id="IPR031982">
    <property type="entry name" value="PilE-like"/>
</dbReference>
<dbReference type="InterPro" id="IPR012902">
    <property type="entry name" value="N_methyl_site"/>
</dbReference>
<evidence type="ECO:0000313" key="3">
    <source>
        <dbReference type="Proteomes" id="UP000243924"/>
    </source>
</evidence>
<dbReference type="NCBIfam" id="TIGR02532">
    <property type="entry name" value="IV_pilin_GFxxxE"/>
    <property type="match status" value="1"/>
</dbReference>
<dbReference type="PANTHER" id="PTHR30093:SF47">
    <property type="entry name" value="TYPE IV PILUS NON-CORE MINOR PILIN PILE"/>
    <property type="match status" value="1"/>
</dbReference>